<evidence type="ECO:0000256" key="4">
    <source>
        <dbReference type="ARBA" id="ARBA00023288"/>
    </source>
</evidence>
<dbReference type="InterPro" id="IPR036328">
    <property type="entry name" value="MliC_sf"/>
</dbReference>
<dbReference type="Gene3D" id="2.40.128.270">
    <property type="match status" value="1"/>
</dbReference>
<organism evidence="8 9">
    <name type="scientific">Marinobacter aromaticivorans</name>
    <dbReference type="NCBI Taxonomy" id="1494078"/>
    <lineage>
        <taxon>Bacteria</taxon>
        <taxon>Pseudomonadati</taxon>
        <taxon>Pseudomonadota</taxon>
        <taxon>Gammaproteobacteria</taxon>
        <taxon>Pseudomonadales</taxon>
        <taxon>Marinobacteraceae</taxon>
        <taxon>Marinobacter</taxon>
    </lineage>
</organism>
<evidence type="ECO:0000259" key="6">
    <source>
        <dbReference type="Pfam" id="PF03724"/>
    </source>
</evidence>
<reference evidence="9" key="1">
    <citation type="journal article" date="2019" name="Int. J. Syst. Evol. Microbiol.">
        <title>The Global Catalogue of Microorganisms (GCM) 10K type strain sequencing project: providing services to taxonomists for standard genome sequencing and annotation.</title>
        <authorList>
            <consortium name="The Broad Institute Genomics Platform"/>
            <consortium name="The Broad Institute Genome Sequencing Center for Infectious Disease"/>
            <person name="Wu L."/>
            <person name="Ma J."/>
        </authorList>
    </citation>
    <scope>NUCLEOTIDE SEQUENCE [LARGE SCALE GENOMIC DNA]</scope>
    <source>
        <strain evidence="9">CCUG 60559</strain>
    </source>
</reference>
<dbReference type="PANTHER" id="PTHR35535">
    <property type="entry name" value="HEAT SHOCK PROTEIN HSLJ"/>
    <property type="match status" value="1"/>
</dbReference>
<dbReference type="Gene3D" id="2.40.128.200">
    <property type="match status" value="1"/>
</dbReference>
<gene>
    <name evidence="8" type="ORF">ACFQQA_00465</name>
</gene>
<protein>
    <submittedName>
        <fullName evidence="8">META domain-containing protein</fullName>
    </submittedName>
</protein>
<evidence type="ECO:0000256" key="5">
    <source>
        <dbReference type="SAM" id="SignalP"/>
    </source>
</evidence>
<feature type="domain" description="C-type lysozyme inhibitor" evidence="7">
    <location>
        <begin position="37"/>
        <end position="102"/>
    </location>
</feature>
<evidence type="ECO:0000259" key="7">
    <source>
        <dbReference type="Pfam" id="PF09864"/>
    </source>
</evidence>
<dbReference type="InterPro" id="IPR018660">
    <property type="entry name" value="MliC"/>
</dbReference>
<dbReference type="Pfam" id="PF09864">
    <property type="entry name" value="MliC"/>
    <property type="match status" value="1"/>
</dbReference>
<name>A0ABW2IPS6_9GAMM</name>
<dbReference type="PANTHER" id="PTHR35535:SF2">
    <property type="entry name" value="DUF306 DOMAIN-CONTAINING PROTEIN"/>
    <property type="match status" value="1"/>
</dbReference>
<keyword evidence="4" id="KW-0449">Lipoprotein</keyword>
<feature type="signal peptide" evidence="5">
    <location>
        <begin position="1"/>
        <end position="23"/>
    </location>
</feature>
<sequence length="327" mass="35791">MYSKRLFMISAIAGASLFLGACATDTGPDTARALGTYECGQLEVAVTASGEGDMLSVAYQGKRQLLKQQVSASGERYVAPGDDETSFWIKGDRAWFTVRGQAYPECLRAGALEMPFEATGNEPFWHVRIQGDTLLFNRPYESSGPEKIALETTVANRHGREFRGELDGQELTLKVARQLCEDTMSGAQFPAQVRLELNGEVFKGCGGDPERLFRGAQWVVDDLAGTGIIDRSRMTIEFFDDNRVAGRASCNRYGGQYELTGEGISFSSMYATKMACAPALMNQEDRFLELLSRVKRASIGRNGELLLTTSEGEIITAFKSTETTGGQ</sequence>
<dbReference type="PROSITE" id="PS51257">
    <property type="entry name" value="PROKAR_LIPOPROTEIN"/>
    <property type="match status" value="1"/>
</dbReference>
<dbReference type="Pfam" id="PF03724">
    <property type="entry name" value="META"/>
    <property type="match status" value="1"/>
</dbReference>
<evidence type="ECO:0000313" key="9">
    <source>
        <dbReference type="Proteomes" id="UP001596506"/>
    </source>
</evidence>
<evidence type="ECO:0000256" key="3">
    <source>
        <dbReference type="ARBA" id="ARBA00023139"/>
    </source>
</evidence>
<feature type="chain" id="PRO_5046675326" evidence="5">
    <location>
        <begin position="24"/>
        <end position="327"/>
    </location>
</feature>
<comment type="caution">
    <text evidence="8">The sequence shown here is derived from an EMBL/GenBank/DDBJ whole genome shotgun (WGS) entry which is preliminary data.</text>
</comment>
<accession>A0ABW2IPS6</accession>
<dbReference type="SUPFAM" id="SSF141488">
    <property type="entry name" value="YdhA-like"/>
    <property type="match status" value="1"/>
</dbReference>
<dbReference type="EMBL" id="JBHTBD010000001">
    <property type="protein sequence ID" value="MFC7293185.1"/>
    <property type="molecule type" value="Genomic_DNA"/>
</dbReference>
<keyword evidence="1 5" id="KW-0732">Signal</keyword>
<dbReference type="InterPro" id="IPR005184">
    <property type="entry name" value="DUF306_Meta_HslJ"/>
</dbReference>
<keyword evidence="9" id="KW-1185">Reference proteome</keyword>
<evidence type="ECO:0000256" key="2">
    <source>
        <dbReference type="ARBA" id="ARBA00023136"/>
    </source>
</evidence>
<dbReference type="InterPro" id="IPR053147">
    <property type="entry name" value="Hsp_HslJ-like"/>
</dbReference>
<proteinExistence type="predicted"/>
<dbReference type="RefSeq" id="WP_227521066.1">
    <property type="nucleotide sequence ID" value="NZ_JBHTBD010000001.1"/>
</dbReference>
<keyword evidence="3" id="KW-0564">Palmitate</keyword>
<dbReference type="InterPro" id="IPR038670">
    <property type="entry name" value="HslJ-like_sf"/>
</dbReference>
<feature type="domain" description="DUF306" evidence="6">
    <location>
        <begin position="214"/>
        <end position="317"/>
    </location>
</feature>
<evidence type="ECO:0000256" key="1">
    <source>
        <dbReference type="ARBA" id="ARBA00022729"/>
    </source>
</evidence>
<evidence type="ECO:0000313" key="8">
    <source>
        <dbReference type="EMBL" id="MFC7293185.1"/>
    </source>
</evidence>
<dbReference type="Proteomes" id="UP001596506">
    <property type="component" value="Unassembled WGS sequence"/>
</dbReference>
<keyword evidence="2" id="KW-0472">Membrane</keyword>